<feature type="transmembrane region" description="Helical" evidence="10">
    <location>
        <begin position="110"/>
        <end position="129"/>
    </location>
</feature>
<dbReference type="Gene3D" id="1.20.1070.10">
    <property type="entry name" value="Rhodopsin 7-helix transmembrane proteins"/>
    <property type="match status" value="1"/>
</dbReference>
<dbReference type="Proteomes" id="UP000504635">
    <property type="component" value="Unplaced"/>
</dbReference>
<keyword evidence="3 9" id="KW-0812">Transmembrane</keyword>
<keyword evidence="8 9" id="KW-0807">Transducer</keyword>
<dbReference type="PANTHER" id="PTHR24243">
    <property type="entry name" value="G-PROTEIN COUPLED RECEPTOR"/>
    <property type="match status" value="1"/>
</dbReference>
<dbReference type="PRINTS" id="PR00237">
    <property type="entry name" value="GPCRRHODOPSN"/>
</dbReference>
<feature type="transmembrane region" description="Helical" evidence="10">
    <location>
        <begin position="293"/>
        <end position="313"/>
    </location>
</feature>
<reference evidence="13" key="1">
    <citation type="submission" date="2025-08" db="UniProtKB">
        <authorList>
            <consortium name="RefSeq"/>
        </authorList>
    </citation>
    <scope>IDENTIFICATION</scope>
    <source>
        <tissue evidence="13">Gonads</tissue>
    </source>
</reference>
<dbReference type="KEGG" id="soy:115891510"/>
<feature type="transmembrane region" description="Helical" evidence="10">
    <location>
        <begin position="150"/>
        <end position="168"/>
    </location>
</feature>
<evidence type="ECO:0000256" key="4">
    <source>
        <dbReference type="ARBA" id="ARBA00022989"/>
    </source>
</evidence>
<dbReference type="FunCoup" id="A0A6J2YX35">
    <property type="interactions" value="78"/>
</dbReference>
<keyword evidence="6 10" id="KW-0472">Membrane</keyword>
<dbReference type="PANTHER" id="PTHR24243:SF224">
    <property type="entry name" value="G-PROTEIN COUPLED RECEPTOR 19-RELATED"/>
    <property type="match status" value="1"/>
</dbReference>
<dbReference type="PRINTS" id="PR01012">
    <property type="entry name" value="NRPEPTIDEYR"/>
</dbReference>
<dbReference type="InterPro" id="IPR000276">
    <property type="entry name" value="GPCR_Rhodpsn"/>
</dbReference>
<feature type="transmembrane region" description="Helical" evidence="10">
    <location>
        <begin position="33"/>
        <end position="60"/>
    </location>
</feature>
<evidence type="ECO:0000256" key="9">
    <source>
        <dbReference type="RuleBase" id="RU000688"/>
    </source>
</evidence>
<comment type="similarity">
    <text evidence="2 9">Belongs to the G-protein coupled receptor 1 family.</text>
</comment>
<feature type="transmembrane region" description="Helical" evidence="10">
    <location>
        <begin position="72"/>
        <end position="98"/>
    </location>
</feature>
<dbReference type="SUPFAM" id="SSF81321">
    <property type="entry name" value="Family A G protein-coupled receptor-like"/>
    <property type="match status" value="1"/>
</dbReference>
<evidence type="ECO:0000256" key="10">
    <source>
        <dbReference type="SAM" id="Phobius"/>
    </source>
</evidence>
<feature type="transmembrane region" description="Helical" evidence="10">
    <location>
        <begin position="203"/>
        <end position="226"/>
    </location>
</feature>
<gene>
    <name evidence="13" type="primary">LOC115891510</name>
</gene>
<name>A0A6J2YX35_SITOR</name>
<keyword evidence="7 9" id="KW-0675">Receptor</keyword>
<keyword evidence="5 9" id="KW-0297">G-protein coupled receptor</keyword>
<dbReference type="GeneID" id="115891510"/>
<evidence type="ECO:0000256" key="8">
    <source>
        <dbReference type="ARBA" id="ARBA00023224"/>
    </source>
</evidence>
<evidence type="ECO:0000313" key="13">
    <source>
        <dbReference type="RefSeq" id="XP_030767837.1"/>
    </source>
</evidence>
<keyword evidence="12" id="KW-1185">Reference proteome</keyword>
<evidence type="ECO:0000256" key="3">
    <source>
        <dbReference type="ARBA" id="ARBA00022692"/>
    </source>
</evidence>
<comment type="subcellular location">
    <subcellularLocation>
        <location evidence="1">Membrane</location>
        <topology evidence="1">Multi-pass membrane protein</topology>
    </subcellularLocation>
</comment>
<evidence type="ECO:0000256" key="7">
    <source>
        <dbReference type="ARBA" id="ARBA00023170"/>
    </source>
</evidence>
<feature type="domain" description="G-protein coupled receptors family 1 profile" evidence="11">
    <location>
        <begin position="52"/>
        <end position="353"/>
    </location>
</feature>
<evidence type="ECO:0000259" key="11">
    <source>
        <dbReference type="PROSITE" id="PS50262"/>
    </source>
</evidence>
<dbReference type="GO" id="GO:0005886">
    <property type="term" value="C:plasma membrane"/>
    <property type="evidence" value="ECO:0007669"/>
    <property type="project" value="TreeGrafter"/>
</dbReference>
<protein>
    <submittedName>
        <fullName evidence="13">Trissin receptor-like</fullName>
    </submittedName>
</protein>
<evidence type="ECO:0000256" key="1">
    <source>
        <dbReference type="ARBA" id="ARBA00004141"/>
    </source>
</evidence>
<dbReference type="InterPro" id="IPR000611">
    <property type="entry name" value="NPY_rcpt"/>
</dbReference>
<evidence type="ECO:0000256" key="2">
    <source>
        <dbReference type="ARBA" id="ARBA00010663"/>
    </source>
</evidence>
<feature type="transmembrane region" description="Helical" evidence="10">
    <location>
        <begin position="333"/>
        <end position="356"/>
    </location>
</feature>
<dbReference type="GO" id="GO:0004983">
    <property type="term" value="F:neuropeptide Y receptor activity"/>
    <property type="evidence" value="ECO:0007669"/>
    <property type="project" value="InterPro"/>
</dbReference>
<proteinExistence type="inferred from homology"/>
<dbReference type="Pfam" id="PF00001">
    <property type="entry name" value="7tm_1"/>
    <property type="match status" value="1"/>
</dbReference>
<sequence>MDYNDTQATGYLNLSNNLIVSSENQEYIFDKTYIRVIFISLYTLVFCLCFFGNLLVILVVTLSRRLRTTTNFFLANLAAADFCVGVFCVYQNLLIYIVESWILGEFLCKMYVFIQSFSNSASIVILVVICTERYFAILYPITSKLILTTVKLKVIILIVWITCILYSSPKFYWGNTVTVDTGNGSETVCVLNRQKFNSELFDIIHFALLYLIPLAIISLLYTRIAICLWNSSEQLKDQLDASITITHYDSMKRKSLYLDKKVQNGKENYLQTSTSSAQNPNITQKVLNARRGVIKMLIIIVCAFALCNLPFHVRKMWQYWSSNYQGHTNFSALLTPLTFLSTYFNSGVNPLLYAFFSKNFRRGMKEILMCTNKKYSTKAINTNYRSSGIRTTLRKTGYSESSNDQINFKSSM</sequence>
<dbReference type="InParanoid" id="A0A6J2YX35"/>
<evidence type="ECO:0000256" key="6">
    <source>
        <dbReference type="ARBA" id="ARBA00023136"/>
    </source>
</evidence>
<dbReference type="OrthoDB" id="5964776at2759"/>
<evidence type="ECO:0000256" key="5">
    <source>
        <dbReference type="ARBA" id="ARBA00023040"/>
    </source>
</evidence>
<dbReference type="RefSeq" id="XP_030767837.1">
    <property type="nucleotide sequence ID" value="XM_030911977.1"/>
</dbReference>
<dbReference type="InterPro" id="IPR017452">
    <property type="entry name" value="GPCR_Rhodpsn_7TM"/>
</dbReference>
<evidence type="ECO:0000313" key="12">
    <source>
        <dbReference type="Proteomes" id="UP000504635"/>
    </source>
</evidence>
<dbReference type="PROSITE" id="PS50262">
    <property type="entry name" value="G_PROTEIN_RECEP_F1_2"/>
    <property type="match status" value="1"/>
</dbReference>
<dbReference type="AlphaFoldDB" id="A0A6J2YX35"/>
<accession>A0A6J2YX35</accession>
<dbReference type="PROSITE" id="PS00237">
    <property type="entry name" value="G_PROTEIN_RECEP_F1_1"/>
    <property type="match status" value="1"/>
</dbReference>
<keyword evidence="4 10" id="KW-1133">Transmembrane helix</keyword>
<organism evidence="12 13">
    <name type="scientific">Sitophilus oryzae</name>
    <name type="common">Rice weevil</name>
    <name type="synonym">Curculio oryzae</name>
    <dbReference type="NCBI Taxonomy" id="7048"/>
    <lineage>
        <taxon>Eukaryota</taxon>
        <taxon>Metazoa</taxon>
        <taxon>Ecdysozoa</taxon>
        <taxon>Arthropoda</taxon>
        <taxon>Hexapoda</taxon>
        <taxon>Insecta</taxon>
        <taxon>Pterygota</taxon>
        <taxon>Neoptera</taxon>
        <taxon>Endopterygota</taxon>
        <taxon>Coleoptera</taxon>
        <taxon>Polyphaga</taxon>
        <taxon>Cucujiformia</taxon>
        <taxon>Curculionidae</taxon>
        <taxon>Dryophthorinae</taxon>
        <taxon>Sitophilus</taxon>
    </lineage>
</organism>